<evidence type="ECO:0000313" key="3">
    <source>
        <dbReference type="Proteomes" id="UP001172142"/>
    </source>
</evidence>
<feature type="domain" description="N-acetyltransferase" evidence="1">
    <location>
        <begin position="3"/>
        <end position="156"/>
    </location>
</feature>
<keyword evidence="3" id="KW-1185">Reference proteome</keyword>
<dbReference type="Pfam" id="PF00583">
    <property type="entry name" value="Acetyltransf_1"/>
    <property type="match status" value="1"/>
</dbReference>
<accession>A0ABT8NBW3</accession>
<sequence length="160" mass="18443">MEIKLVKAKESDAKSIFNLQVAAFQPLLEKYQDYDTSPANESVEKVASRIIRPDSEFFKIFVDGEFCGAIRVHWKEESQFWISPLFIHPDFQGRGIAQEAMKLAEDSFPQADTWELATLLEEEGNCYLYEKAGYVRTGVSRKLNSKATLVYFKKMQKEVE</sequence>
<dbReference type="InterPro" id="IPR000182">
    <property type="entry name" value="GNAT_dom"/>
</dbReference>
<protein>
    <submittedName>
        <fullName evidence="2">GNAT family N-acetyltransferase</fullName>
    </submittedName>
</protein>
<dbReference type="PROSITE" id="PS51186">
    <property type="entry name" value="GNAT"/>
    <property type="match status" value="1"/>
</dbReference>
<dbReference type="Gene3D" id="3.40.630.30">
    <property type="match status" value="1"/>
</dbReference>
<name>A0ABT8NBW3_9BACL</name>
<dbReference type="RefSeq" id="WP_301855875.1">
    <property type="nucleotide sequence ID" value="NZ_JAUJWU010000001.1"/>
</dbReference>
<dbReference type="InterPro" id="IPR016181">
    <property type="entry name" value="Acyl_CoA_acyltransferase"/>
</dbReference>
<dbReference type="CDD" id="cd04301">
    <property type="entry name" value="NAT_SF"/>
    <property type="match status" value="1"/>
</dbReference>
<reference evidence="2 3" key="1">
    <citation type="submission" date="2023-07" db="EMBL/GenBank/DDBJ databases">
        <title>Novel species in genus Planococcus.</title>
        <authorList>
            <person name="Ning S."/>
        </authorList>
    </citation>
    <scope>NUCLEOTIDE SEQUENCE [LARGE SCALE GENOMIC DNA]</scope>
    <source>
        <strain evidence="2 3">N017</strain>
    </source>
</reference>
<evidence type="ECO:0000313" key="2">
    <source>
        <dbReference type="EMBL" id="MDN7245346.1"/>
    </source>
</evidence>
<organism evidence="2 3">
    <name type="scientific">Planococcus shenhongbingii</name>
    <dbReference type="NCBI Taxonomy" id="3058398"/>
    <lineage>
        <taxon>Bacteria</taxon>
        <taxon>Bacillati</taxon>
        <taxon>Bacillota</taxon>
        <taxon>Bacilli</taxon>
        <taxon>Bacillales</taxon>
        <taxon>Caryophanaceae</taxon>
        <taxon>Planococcus</taxon>
    </lineage>
</organism>
<dbReference type="EMBL" id="JAUJWU010000001">
    <property type="protein sequence ID" value="MDN7245346.1"/>
    <property type="molecule type" value="Genomic_DNA"/>
</dbReference>
<comment type="caution">
    <text evidence="2">The sequence shown here is derived from an EMBL/GenBank/DDBJ whole genome shotgun (WGS) entry which is preliminary data.</text>
</comment>
<gene>
    <name evidence="2" type="ORF">QWY13_07520</name>
</gene>
<evidence type="ECO:0000259" key="1">
    <source>
        <dbReference type="PROSITE" id="PS51186"/>
    </source>
</evidence>
<proteinExistence type="predicted"/>
<dbReference type="Proteomes" id="UP001172142">
    <property type="component" value="Unassembled WGS sequence"/>
</dbReference>
<dbReference type="SUPFAM" id="SSF55729">
    <property type="entry name" value="Acyl-CoA N-acyltransferases (Nat)"/>
    <property type="match status" value="1"/>
</dbReference>